<dbReference type="AlphaFoldDB" id="A0A1W0XDW4"/>
<accession>A0A1W0XDW4</accession>
<evidence type="ECO:0000256" key="1">
    <source>
        <dbReference type="SAM" id="MobiDB-lite"/>
    </source>
</evidence>
<proteinExistence type="predicted"/>
<gene>
    <name evidence="3" type="ORF">BV898_00598</name>
</gene>
<evidence type="ECO:0000259" key="2">
    <source>
        <dbReference type="Pfam" id="PF00646"/>
    </source>
</evidence>
<organism evidence="3 4">
    <name type="scientific">Hypsibius exemplaris</name>
    <name type="common">Freshwater tardigrade</name>
    <dbReference type="NCBI Taxonomy" id="2072580"/>
    <lineage>
        <taxon>Eukaryota</taxon>
        <taxon>Metazoa</taxon>
        <taxon>Ecdysozoa</taxon>
        <taxon>Tardigrada</taxon>
        <taxon>Eutardigrada</taxon>
        <taxon>Parachela</taxon>
        <taxon>Hypsibioidea</taxon>
        <taxon>Hypsibiidae</taxon>
        <taxon>Hypsibius</taxon>
    </lineage>
</organism>
<comment type="caution">
    <text evidence="3">The sequence shown here is derived from an EMBL/GenBank/DDBJ whole genome shotgun (WGS) entry which is preliminary data.</text>
</comment>
<feature type="domain" description="F-box" evidence="2">
    <location>
        <begin position="96"/>
        <end position="129"/>
    </location>
</feature>
<dbReference type="InterPro" id="IPR001810">
    <property type="entry name" value="F-box_dom"/>
</dbReference>
<reference evidence="4" key="1">
    <citation type="submission" date="2017-01" db="EMBL/GenBank/DDBJ databases">
        <title>Comparative genomics of anhydrobiosis in the tardigrade Hypsibius dujardini.</title>
        <authorList>
            <person name="Yoshida Y."/>
            <person name="Koutsovoulos G."/>
            <person name="Laetsch D."/>
            <person name="Stevens L."/>
            <person name="Kumar S."/>
            <person name="Horikawa D."/>
            <person name="Ishino K."/>
            <person name="Komine S."/>
            <person name="Tomita M."/>
            <person name="Blaxter M."/>
            <person name="Arakawa K."/>
        </authorList>
    </citation>
    <scope>NUCLEOTIDE SEQUENCE [LARGE SCALE GENOMIC DNA]</scope>
    <source>
        <strain evidence="4">Z151</strain>
    </source>
</reference>
<dbReference type="SUPFAM" id="SSF81383">
    <property type="entry name" value="F-box domain"/>
    <property type="match status" value="1"/>
</dbReference>
<protein>
    <recommendedName>
        <fullName evidence="2">F-box domain-containing protein</fullName>
    </recommendedName>
</protein>
<dbReference type="Proteomes" id="UP000192578">
    <property type="component" value="Unassembled WGS sequence"/>
</dbReference>
<dbReference type="CDD" id="cd09917">
    <property type="entry name" value="F-box_SF"/>
    <property type="match status" value="1"/>
</dbReference>
<feature type="region of interest" description="Disordered" evidence="1">
    <location>
        <begin position="1"/>
        <end position="30"/>
    </location>
</feature>
<sequence>MDAMEMSLTKRLKRSGEWQSQEWEGTGLDSATALTEEKDEPASFAFVQQTTADDDEQTNDEQAKSHEVIVWGCWTCIEVENKEKAPVVPEDITWVPREDVKDVFRYCDLPTRCKLRQVSKYWKHLVSLEEVNEVVMVDDSCHVLWPSLRGCIYAETCADRNLRATNLQDYRRQGLMGGHVRVIIYRGDNYGHDNARESWEAAARRFHIIGMHCPNVRSIVMWRWSYTGGCHGREWANRALWAEGKPLTKKSIVAPPGFPLIESVILLESGIAFRVHHRLLPNEFSPDDRHLQFYLRIPLLEIDWSSGTEACEVSLDQFVWPYGDSQRCWVARYAPLLPEKLRKFIASTSTVKILRLLEFECNGTSGRLELGRFLADLSTADYQSMPASLLRILAVIISAHRNLDSFADPPPYPFTDNWHFGW</sequence>
<keyword evidence="4" id="KW-1185">Reference proteome</keyword>
<dbReference type="InterPro" id="IPR036047">
    <property type="entry name" value="F-box-like_dom_sf"/>
</dbReference>
<name>A0A1W0XDW4_HYPEX</name>
<dbReference type="EMBL" id="MTYJ01000002">
    <property type="protein sequence ID" value="OQV25666.1"/>
    <property type="molecule type" value="Genomic_DNA"/>
</dbReference>
<evidence type="ECO:0000313" key="3">
    <source>
        <dbReference type="EMBL" id="OQV25666.1"/>
    </source>
</evidence>
<evidence type="ECO:0000313" key="4">
    <source>
        <dbReference type="Proteomes" id="UP000192578"/>
    </source>
</evidence>
<dbReference type="Pfam" id="PF00646">
    <property type="entry name" value="F-box"/>
    <property type="match status" value="1"/>
</dbReference>